<dbReference type="WBParaSite" id="nRc.2.0.1.t38068-RA">
    <property type="protein sequence ID" value="nRc.2.0.1.t38068-RA"/>
    <property type="gene ID" value="nRc.2.0.1.g38068"/>
</dbReference>
<protein>
    <submittedName>
        <fullName evidence="3">Uncharacterized protein</fullName>
    </submittedName>
</protein>
<reference evidence="3" key="1">
    <citation type="submission" date="2022-11" db="UniProtKB">
        <authorList>
            <consortium name="WormBaseParasite"/>
        </authorList>
    </citation>
    <scope>IDENTIFICATION</scope>
</reference>
<sequence>MGGTSKDLPEKRSKMPGEPVNPTSTRGNGLNCMRTKRTFWAVRTERIFLYINGHAAVWTVRRCSKILFRTPDLNAEEPLTGLNETVKCRTKESLLDERMGQYLQSMIKVLFIIGKSNNVPESVLVISLGGWTETIPSERHVLIFCFYYLKNGTIYEPIGKRPRRHLAPFIRENFQCHAIGAHFFDRNINVRDNFVETKPFGGGGGEYRKCIQIFSSCKRLVLLILVSQYSSNLVETLQFLCQMFYLSTAMSGLRYQISSPMRHMDKENVLALNSVDKDF</sequence>
<organism evidence="2 3">
    <name type="scientific">Romanomermis culicivorax</name>
    <name type="common">Nematode worm</name>
    <dbReference type="NCBI Taxonomy" id="13658"/>
    <lineage>
        <taxon>Eukaryota</taxon>
        <taxon>Metazoa</taxon>
        <taxon>Ecdysozoa</taxon>
        <taxon>Nematoda</taxon>
        <taxon>Enoplea</taxon>
        <taxon>Dorylaimia</taxon>
        <taxon>Mermithida</taxon>
        <taxon>Mermithoidea</taxon>
        <taxon>Mermithidae</taxon>
        <taxon>Romanomermis</taxon>
    </lineage>
</organism>
<dbReference type="Proteomes" id="UP000887565">
    <property type="component" value="Unplaced"/>
</dbReference>
<name>A0A915KGW4_ROMCU</name>
<evidence type="ECO:0000313" key="2">
    <source>
        <dbReference type="Proteomes" id="UP000887565"/>
    </source>
</evidence>
<evidence type="ECO:0000313" key="3">
    <source>
        <dbReference type="WBParaSite" id="nRc.2.0.1.t38068-RA"/>
    </source>
</evidence>
<feature type="region of interest" description="Disordered" evidence="1">
    <location>
        <begin position="1"/>
        <end position="28"/>
    </location>
</feature>
<proteinExistence type="predicted"/>
<evidence type="ECO:0000256" key="1">
    <source>
        <dbReference type="SAM" id="MobiDB-lite"/>
    </source>
</evidence>
<dbReference type="AlphaFoldDB" id="A0A915KGW4"/>
<keyword evidence="2" id="KW-1185">Reference proteome</keyword>
<accession>A0A915KGW4</accession>